<gene>
    <name evidence="1" type="ORF">L3X39_12110</name>
</gene>
<dbReference type="Proteomes" id="UP001200022">
    <property type="component" value="Unassembled WGS sequence"/>
</dbReference>
<dbReference type="EMBL" id="JAKKDV010000005">
    <property type="protein sequence ID" value="MCF7561383.1"/>
    <property type="molecule type" value="Genomic_DNA"/>
</dbReference>
<sequence length="357" mass="40327">MKSSINKIAILTLLVLLTLFSCRTEETEIIETPPEELLASNSAVASLMKKTSTNDGSVDNIIDKANCFYIKLPVFVNVNGEEITINSKEDYKVIEHIFDDSDDDVDIIKIIYPIQIVLADYTEVNINDFSELITHSNNCNGENEHDEDIECLDFNYPITTFIYNSNNEVVDTVILDSDKALYSFLKSLQNNDVVTIDFPLTVTLFDDSEIVINTLIELENAINYYGDSCDEDDDYDYNDDDCNDCTSDELINILTNCSGWTVDKLERYGNDYDDVYDGYTFNFQNDGTVSAYYSGGTDYGTWAANGTGNNITVTIDIPNLPYCNNGWVLHEISQYSDSKIDLRVGGNDRLRYKNNCN</sequence>
<proteinExistence type="predicted"/>
<protein>
    <submittedName>
        <fullName evidence="1">Uncharacterized protein</fullName>
    </submittedName>
</protein>
<dbReference type="PROSITE" id="PS51257">
    <property type="entry name" value="PROKAR_LIPOPROTEIN"/>
    <property type="match status" value="1"/>
</dbReference>
<comment type="caution">
    <text evidence="1">The sequence shown here is derived from an EMBL/GenBank/DDBJ whole genome shotgun (WGS) entry which is preliminary data.</text>
</comment>
<dbReference type="RefSeq" id="WP_237232071.1">
    <property type="nucleotide sequence ID" value="NZ_JAKKDV010000005.1"/>
</dbReference>
<name>A0ABS9ILC7_9FLAO</name>
<keyword evidence="2" id="KW-1185">Reference proteome</keyword>
<reference evidence="1 2" key="1">
    <citation type="submission" date="2022-01" db="EMBL/GenBank/DDBJ databases">
        <title>Draft genome sequence of Sabulilitoribacter multivorans KCTC 32326.</title>
        <authorList>
            <person name="Oh J.-S."/>
        </authorList>
    </citation>
    <scope>NUCLEOTIDE SEQUENCE [LARGE SCALE GENOMIC DNA]</scope>
    <source>
        <strain evidence="1 2">M-M16</strain>
    </source>
</reference>
<organism evidence="1 2">
    <name type="scientific">Flaviramulus multivorans</name>
    <dbReference type="NCBI Taxonomy" id="1304750"/>
    <lineage>
        <taxon>Bacteria</taxon>
        <taxon>Pseudomonadati</taxon>
        <taxon>Bacteroidota</taxon>
        <taxon>Flavobacteriia</taxon>
        <taxon>Flavobacteriales</taxon>
        <taxon>Flavobacteriaceae</taxon>
        <taxon>Flaviramulus</taxon>
    </lineage>
</organism>
<evidence type="ECO:0000313" key="2">
    <source>
        <dbReference type="Proteomes" id="UP001200022"/>
    </source>
</evidence>
<accession>A0ABS9ILC7</accession>
<evidence type="ECO:0000313" key="1">
    <source>
        <dbReference type="EMBL" id="MCF7561383.1"/>
    </source>
</evidence>